<evidence type="ECO:0000259" key="2">
    <source>
        <dbReference type="Pfam" id="PF02720"/>
    </source>
</evidence>
<feature type="compositionally biased region" description="Low complexity" evidence="1">
    <location>
        <begin position="352"/>
        <end position="362"/>
    </location>
</feature>
<feature type="domain" description="DUF222" evidence="2">
    <location>
        <begin position="76"/>
        <end position="219"/>
    </location>
</feature>
<gene>
    <name evidence="3" type="ORF">ACFPBZ_13660</name>
</gene>
<feature type="region of interest" description="Disordered" evidence="1">
    <location>
        <begin position="690"/>
        <end position="746"/>
    </location>
</feature>
<comment type="caution">
    <text evidence="3">The sequence shown here is derived from an EMBL/GenBank/DDBJ whole genome shotgun (WGS) entry which is preliminary data.</text>
</comment>
<evidence type="ECO:0000313" key="4">
    <source>
        <dbReference type="Proteomes" id="UP001595947"/>
    </source>
</evidence>
<feature type="compositionally biased region" description="Pro residues" evidence="1">
    <location>
        <begin position="407"/>
        <end position="421"/>
    </location>
</feature>
<dbReference type="InterPro" id="IPR003615">
    <property type="entry name" value="HNH_nuc"/>
</dbReference>
<proteinExistence type="predicted"/>
<name>A0ABV9YMX6_9PSEU</name>
<feature type="compositionally biased region" description="Basic and acidic residues" evidence="1">
    <location>
        <begin position="389"/>
        <end position="400"/>
    </location>
</feature>
<organism evidence="3 4">
    <name type="scientific">Actinomycetospora atypica</name>
    <dbReference type="NCBI Taxonomy" id="1290095"/>
    <lineage>
        <taxon>Bacteria</taxon>
        <taxon>Bacillati</taxon>
        <taxon>Actinomycetota</taxon>
        <taxon>Actinomycetes</taxon>
        <taxon>Pseudonocardiales</taxon>
        <taxon>Pseudonocardiaceae</taxon>
        <taxon>Actinomycetospora</taxon>
    </lineage>
</organism>
<reference evidence="4" key="1">
    <citation type="journal article" date="2019" name="Int. J. Syst. Evol. Microbiol.">
        <title>The Global Catalogue of Microorganisms (GCM) 10K type strain sequencing project: providing services to taxonomists for standard genome sequencing and annotation.</title>
        <authorList>
            <consortium name="The Broad Institute Genomics Platform"/>
            <consortium name="The Broad Institute Genome Sequencing Center for Infectious Disease"/>
            <person name="Wu L."/>
            <person name="Ma J."/>
        </authorList>
    </citation>
    <scope>NUCLEOTIDE SEQUENCE [LARGE SCALE GENOMIC DNA]</scope>
    <source>
        <strain evidence="4">CGMCC 4.7093</strain>
    </source>
</reference>
<dbReference type="CDD" id="cd00085">
    <property type="entry name" value="HNHc"/>
    <property type="match status" value="1"/>
</dbReference>
<evidence type="ECO:0000256" key="1">
    <source>
        <dbReference type="SAM" id="MobiDB-lite"/>
    </source>
</evidence>
<dbReference type="Proteomes" id="UP001595947">
    <property type="component" value="Unassembled WGS sequence"/>
</dbReference>
<feature type="region of interest" description="Disordered" evidence="1">
    <location>
        <begin position="657"/>
        <end position="677"/>
    </location>
</feature>
<feature type="compositionally biased region" description="Pro residues" evidence="1">
    <location>
        <begin position="334"/>
        <end position="351"/>
    </location>
</feature>
<sequence>MTVTEGFLRQDGVFDEPLPAAPLGDPADCVGQDAEAGLVAWHEVLNHVTWRRLRWIRETARARADVLERWPEPDPRVIAAALGWSVGMAASRIELAEGALERMPRLGAAMRDGHVEESKAGKFVVGLRDVDDEQARTVVDALIDEAPGLGVFELEQKIAAAVKDVDPDGAENRCKAAVARARVRTRTAPSGAVEIHGMDLDPDVAVPAFERLAAIADEVSGRLKAAGTDVPLSRVQASVYLRLLHGCPDGDNDDLAIADHVTEELLDPPTPDDGGPDDGGPDDGGPDDGGPDDGGPDDGGPDDGGPAGGGPDDGPRDDEGRRDGPADGGSGPDDPGPGGPDDPGPGGPGPGRPADGHGPAAGSDDVTPSGSPTPAGVPDLDALTGRFPADVDTRDNGPDDDHAEPEASPPPWQPGDPPPEPPPDDTPDLTIPTGEPPPPLTARLTDRGLEFRPATLRTSLFTALGLARAHGHLPVGALTGGDAHALAWARTCAQFRVLLHDDDGHLQWVLLVRPPHRPGADPRYRRQVVELTASTSDLDTLDVEGRLVGHFAELARRTKAALERQRARPPVDHPATTTADAINRFPGAELARWVQARDRTCRFPMCTVAAVACHLDHTHDWLLDGPTQADNLGALSVGDHLRKHDLRSGWTVEQPTPGRFVWTSPTGTTHTVEPEPHRALRPMRRARYDHGITDTDEPTTQRPWRPRTDKHGHITDAARATLEEIDRRHRERQNQPPSTYDGDPPF</sequence>
<protein>
    <submittedName>
        <fullName evidence="3">DUF222 domain-containing protein</fullName>
    </submittedName>
</protein>
<feature type="compositionally biased region" description="Acidic residues" evidence="1">
    <location>
        <begin position="274"/>
        <end position="301"/>
    </location>
</feature>
<feature type="compositionally biased region" description="Gly residues" evidence="1">
    <location>
        <begin position="302"/>
        <end position="312"/>
    </location>
</feature>
<feature type="compositionally biased region" description="Basic and acidic residues" evidence="1">
    <location>
        <begin position="313"/>
        <end position="325"/>
    </location>
</feature>
<feature type="compositionally biased region" description="Basic and acidic residues" evidence="1">
    <location>
        <begin position="706"/>
        <end position="728"/>
    </location>
</feature>
<feature type="region of interest" description="Disordered" evidence="1">
    <location>
        <begin position="264"/>
        <end position="444"/>
    </location>
</feature>
<dbReference type="InterPro" id="IPR003870">
    <property type="entry name" value="DUF222"/>
</dbReference>
<accession>A0ABV9YMX6</accession>
<dbReference type="RefSeq" id="WP_378036607.1">
    <property type="nucleotide sequence ID" value="NZ_JBHSIV010000012.1"/>
</dbReference>
<evidence type="ECO:0000313" key="3">
    <source>
        <dbReference type="EMBL" id="MFC5063261.1"/>
    </source>
</evidence>
<dbReference type="EMBL" id="JBHSIV010000012">
    <property type="protein sequence ID" value="MFC5063261.1"/>
    <property type="molecule type" value="Genomic_DNA"/>
</dbReference>
<dbReference type="Pfam" id="PF02720">
    <property type="entry name" value="DUF222"/>
    <property type="match status" value="1"/>
</dbReference>
<keyword evidence="4" id="KW-1185">Reference proteome</keyword>